<evidence type="ECO:0000313" key="2">
    <source>
        <dbReference type="Proteomes" id="UP000030960"/>
    </source>
</evidence>
<proteinExistence type="predicted"/>
<dbReference type="RefSeq" id="WP_082024782.1">
    <property type="nucleotide sequence ID" value="NZ_JSUQ01000027.1"/>
</dbReference>
<dbReference type="AlphaFoldDB" id="A0A0B3RUE9"/>
<keyword evidence="2" id="KW-1185">Reference proteome</keyword>
<dbReference type="OrthoDB" id="7872597at2"/>
<comment type="caution">
    <text evidence="1">The sequence shown here is derived from an EMBL/GenBank/DDBJ whole genome shotgun (WGS) entry which is preliminary data.</text>
</comment>
<sequence>MAILMHPVTGVPLNDIAIRRKALDFDEALTVHIMRRQGVPYTDIVHHLGTNANRVGEVLRGEIWPRAGTGAIDMIGGDLFASRK</sequence>
<name>A0A0B3RUE9_9RHOB</name>
<accession>A0A0B3RUE9</accession>
<protein>
    <submittedName>
        <fullName evidence="1">Uncharacterized protein</fullName>
    </submittedName>
</protein>
<dbReference type="EMBL" id="JSUQ01000027">
    <property type="protein sequence ID" value="KHQ50363.1"/>
    <property type="molecule type" value="Genomic_DNA"/>
</dbReference>
<reference evidence="1 2" key="1">
    <citation type="submission" date="2014-10" db="EMBL/GenBank/DDBJ databases">
        <title>Genome sequence of Ponticoccus sp. strain UMTAT08 isolated from clonal culture of toxic dinoflagellate Alexandrium tamiyavanichii.</title>
        <authorList>
            <person name="Gan H.Y."/>
            <person name="Muhd D.-D."/>
            <person name="Mohd Noor M.E."/>
            <person name="Yeong Y.S."/>
            <person name="Usup G."/>
        </authorList>
    </citation>
    <scope>NUCLEOTIDE SEQUENCE [LARGE SCALE GENOMIC DNA]</scope>
    <source>
        <strain evidence="1 2">UMTAT08</strain>
    </source>
</reference>
<organism evidence="1 2">
    <name type="scientific">Mameliella alba</name>
    <dbReference type="NCBI Taxonomy" id="561184"/>
    <lineage>
        <taxon>Bacteria</taxon>
        <taxon>Pseudomonadati</taxon>
        <taxon>Pseudomonadota</taxon>
        <taxon>Alphaproteobacteria</taxon>
        <taxon>Rhodobacterales</taxon>
        <taxon>Roseobacteraceae</taxon>
        <taxon>Mameliella</taxon>
    </lineage>
</organism>
<evidence type="ECO:0000313" key="1">
    <source>
        <dbReference type="EMBL" id="KHQ50363.1"/>
    </source>
</evidence>
<dbReference type="Proteomes" id="UP000030960">
    <property type="component" value="Unassembled WGS sequence"/>
</dbReference>
<gene>
    <name evidence="1" type="ORF">OA50_05038</name>
</gene>